<organism evidence="1 2">
    <name type="scientific">Corchorus olitorius</name>
    <dbReference type="NCBI Taxonomy" id="93759"/>
    <lineage>
        <taxon>Eukaryota</taxon>
        <taxon>Viridiplantae</taxon>
        <taxon>Streptophyta</taxon>
        <taxon>Embryophyta</taxon>
        <taxon>Tracheophyta</taxon>
        <taxon>Spermatophyta</taxon>
        <taxon>Magnoliopsida</taxon>
        <taxon>eudicotyledons</taxon>
        <taxon>Gunneridae</taxon>
        <taxon>Pentapetalae</taxon>
        <taxon>rosids</taxon>
        <taxon>malvids</taxon>
        <taxon>Malvales</taxon>
        <taxon>Malvaceae</taxon>
        <taxon>Grewioideae</taxon>
        <taxon>Apeibeae</taxon>
        <taxon>Corchorus</taxon>
    </lineage>
</organism>
<name>A0A1R3KCR5_9ROSI</name>
<dbReference type="Proteomes" id="UP000187203">
    <property type="component" value="Unassembled WGS sequence"/>
</dbReference>
<protein>
    <submittedName>
        <fullName evidence="1">Uncharacterized protein</fullName>
    </submittedName>
</protein>
<dbReference type="EMBL" id="AWUE01014156">
    <property type="protein sequence ID" value="OMP04872.1"/>
    <property type="molecule type" value="Genomic_DNA"/>
</dbReference>
<comment type="caution">
    <text evidence="1">The sequence shown here is derived from an EMBL/GenBank/DDBJ whole genome shotgun (WGS) entry which is preliminary data.</text>
</comment>
<dbReference type="AlphaFoldDB" id="A0A1R3KCR5"/>
<evidence type="ECO:0000313" key="1">
    <source>
        <dbReference type="EMBL" id="OMP04872.1"/>
    </source>
</evidence>
<keyword evidence="2" id="KW-1185">Reference proteome</keyword>
<evidence type="ECO:0000313" key="2">
    <source>
        <dbReference type="Proteomes" id="UP000187203"/>
    </source>
</evidence>
<reference evidence="2" key="1">
    <citation type="submission" date="2013-09" db="EMBL/GenBank/DDBJ databases">
        <title>Corchorus olitorius genome sequencing.</title>
        <authorList>
            <person name="Alam M."/>
            <person name="Haque M.S."/>
            <person name="Islam M.S."/>
            <person name="Emdad E.M."/>
            <person name="Islam M.M."/>
            <person name="Ahmed B."/>
            <person name="Halim A."/>
            <person name="Hossen Q.M.M."/>
            <person name="Hossain M.Z."/>
            <person name="Ahmed R."/>
            <person name="Khan M.M."/>
            <person name="Islam R."/>
            <person name="Rashid M.M."/>
            <person name="Khan S.A."/>
            <person name="Rahman M.S."/>
            <person name="Alam M."/>
            <person name="Yahiya A.S."/>
            <person name="Khan M.S."/>
            <person name="Azam M.S."/>
            <person name="Haque T."/>
            <person name="Lashkar M.Z.H."/>
            <person name="Akhand A.I."/>
            <person name="Morshed G."/>
            <person name="Roy S."/>
            <person name="Uddin K.S."/>
            <person name="Rabeya T."/>
            <person name="Hossain A.S."/>
            <person name="Chowdhury A."/>
            <person name="Snigdha A.R."/>
            <person name="Mortoza M.S."/>
            <person name="Matin S.A."/>
            <person name="Hoque S.M.E."/>
            <person name="Islam M.K."/>
            <person name="Roy D.K."/>
            <person name="Haider R."/>
            <person name="Moosa M.M."/>
            <person name="Elias S.M."/>
            <person name="Hasan A.M."/>
            <person name="Jahan S."/>
            <person name="Shafiuddin M."/>
            <person name="Mahmood N."/>
            <person name="Shommy N.S."/>
        </authorList>
    </citation>
    <scope>NUCLEOTIDE SEQUENCE [LARGE SCALE GENOMIC DNA]</scope>
    <source>
        <strain evidence="2">cv. O-4</strain>
    </source>
</reference>
<gene>
    <name evidence="1" type="ORF">COLO4_09233</name>
</gene>
<accession>A0A1R3KCR5</accession>
<sequence>MELTRIMQKQERNITWGMMLAENVALERKDQRKDTMETLLNFDGETGDKTE</sequence>
<proteinExistence type="predicted"/>